<dbReference type="EMBL" id="SMSI01000001">
    <property type="protein sequence ID" value="TDH39427.1"/>
    <property type="molecule type" value="Genomic_DNA"/>
</dbReference>
<feature type="region of interest" description="Disordered" evidence="1">
    <location>
        <begin position="1"/>
        <end position="204"/>
    </location>
</feature>
<gene>
    <name evidence="3" type="ORF">E2A64_04870</name>
</gene>
<dbReference type="PANTHER" id="PTHR30005:SF0">
    <property type="entry name" value="RETROGRADE REGULATION PROTEIN 2"/>
    <property type="match status" value="1"/>
</dbReference>
<evidence type="ECO:0000313" key="3">
    <source>
        <dbReference type="EMBL" id="TDH39427.1"/>
    </source>
</evidence>
<dbReference type="Proteomes" id="UP000295131">
    <property type="component" value="Unassembled WGS sequence"/>
</dbReference>
<dbReference type="InterPro" id="IPR043129">
    <property type="entry name" value="ATPase_NBD"/>
</dbReference>
<reference evidence="3 4" key="1">
    <citation type="journal article" date="2013" name="Int. J. Syst. Evol. Microbiol.">
        <title>Hoeflea suaedae sp. nov., an endophytic bacterium isolated from the root of the halophyte Suaeda maritima.</title>
        <authorList>
            <person name="Chung E.J."/>
            <person name="Park J.A."/>
            <person name="Pramanik P."/>
            <person name="Bibi F."/>
            <person name="Jeon C.O."/>
            <person name="Chung Y.R."/>
        </authorList>
    </citation>
    <scope>NUCLEOTIDE SEQUENCE [LARGE SCALE GENOMIC DNA]</scope>
    <source>
        <strain evidence="3 4">YC6898</strain>
    </source>
</reference>
<dbReference type="InterPro" id="IPR003695">
    <property type="entry name" value="Ppx_GppA_N"/>
</dbReference>
<feature type="compositionally biased region" description="Basic and acidic residues" evidence="1">
    <location>
        <begin position="148"/>
        <end position="158"/>
    </location>
</feature>
<evidence type="ECO:0000259" key="2">
    <source>
        <dbReference type="Pfam" id="PF02541"/>
    </source>
</evidence>
<proteinExistence type="predicted"/>
<dbReference type="Gene3D" id="3.30.420.150">
    <property type="entry name" value="Exopolyphosphatase. Domain 2"/>
    <property type="match status" value="1"/>
</dbReference>
<protein>
    <submittedName>
        <fullName evidence="3">Ppx/GppA family phosphatase</fullName>
    </submittedName>
</protein>
<dbReference type="PANTHER" id="PTHR30005">
    <property type="entry name" value="EXOPOLYPHOSPHATASE"/>
    <property type="match status" value="1"/>
</dbReference>
<name>A0A4R5PSI3_9HYPH</name>
<dbReference type="InterPro" id="IPR050273">
    <property type="entry name" value="GppA/Ppx_hydrolase"/>
</dbReference>
<feature type="domain" description="Ppx/GppA phosphatase N-terminal" evidence="2">
    <location>
        <begin position="229"/>
        <end position="526"/>
    </location>
</feature>
<dbReference type="Pfam" id="PF02541">
    <property type="entry name" value="Ppx-GppA"/>
    <property type="match status" value="1"/>
</dbReference>
<dbReference type="AlphaFoldDB" id="A0A4R5PSI3"/>
<feature type="compositionally biased region" description="Low complexity" evidence="1">
    <location>
        <begin position="1"/>
        <end position="16"/>
    </location>
</feature>
<dbReference type="Gene3D" id="3.30.420.40">
    <property type="match status" value="1"/>
</dbReference>
<dbReference type="OrthoDB" id="9793035at2"/>
<organism evidence="3 4">
    <name type="scientific">Pseudohoeflea suaedae</name>
    <dbReference type="NCBI Taxonomy" id="877384"/>
    <lineage>
        <taxon>Bacteria</taxon>
        <taxon>Pseudomonadati</taxon>
        <taxon>Pseudomonadota</taxon>
        <taxon>Alphaproteobacteria</taxon>
        <taxon>Hyphomicrobiales</taxon>
        <taxon>Rhizobiaceae</taxon>
        <taxon>Pseudohoeflea</taxon>
    </lineage>
</organism>
<dbReference type="SUPFAM" id="SSF53067">
    <property type="entry name" value="Actin-like ATPase domain"/>
    <property type="match status" value="2"/>
</dbReference>
<sequence>MRNGKASSASASRAAAEGTGQDAGGNASSSTGASGGTPSSGAHAPASPNSWKAGKKRRRRRRGRDGASPKSQTRSAAPASAAPGAVVPGAAGAGDVPGDAGPHGRSGEPASRSAPDARSSNSSGANKGASTSESQAPSKSKRRRRRGRGGDGKLRELQGHTLPANKEKSGKNKPRQPGAAGNVSRDPADRAASQRGRSDTARQQDDDLYAALDLGTNNCRLLIAQPTRPGQFRVVDAFSRIVRLGEGLAATGRLSDEAMERSVEALKVCAAKIAGRKLRLKRLIATEACRAAENGPAFLDRVREETGLDLEIVDRETEARLAVAGCSSLIDRGTDGLVLFDIGGGSSEIALIDLSENRTNRLSDHIRAWTSLPMGVVTLSERYGGGTVTRETFDAMVADVESHLAAFMPQDLPSFFSGDGDARYHLLGTSGTVTTLAGLHLELPRYDRRKVDGVWLSRADVDTTLERLLSWNFNERAANPCIGADRADLVLAGCAILEAIRKRWPSERMRVADRGLREGLLNEMMGRDGAWRRAGRRYRARMRAGSHGEGNRK</sequence>
<dbReference type="GO" id="GO:0016462">
    <property type="term" value="F:pyrophosphatase activity"/>
    <property type="evidence" value="ECO:0007669"/>
    <property type="project" value="TreeGrafter"/>
</dbReference>
<feature type="compositionally biased region" description="Basic residues" evidence="1">
    <location>
        <begin position="53"/>
        <end position="63"/>
    </location>
</feature>
<comment type="caution">
    <text evidence="3">The sequence shown here is derived from an EMBL/GenBank/DDBJ whole genome shotgun (WGS) entry which is preliminary data.</text>
</comment>
<keyword evidence="4" id="KW-1185">Reference proteome</keyword>
<feature type="compositionally biased region" description="Low complexity" evidence="1">
    <location>
        <begin position="75"/>
        <end position="100"/>
    </location>
</feature>
<accession>A0A4R5PSI3</accession>
<feature type="compositionally biased region" description="Low complexity" evidence="1">
    <location>
        <begin position="109"/>
        <end position="132"/>
    </location>
</feature>
<dbReference type="CDD" id="cd24054">
    <property type="entry name" value="ASKHA_NBD_AaPPX-GppA_MtPPX2-like"/>
    <property type="match status" value="1"/>
</dbReference>
<evidence type="ECO:0000256" key="1">
    <source>
        <dbReference type="SAM" id="MobiDB-lite"/>
    </source>
</evidence>
<feature type="compositionally biased region" description="Low complexity" evidence="1">
    <location>
        <begin position="24"/>
        <end position="50"/>
    </location>
</feature>
<evidence type="ECO:0000313" key="4">
    <source>
        <dbReference type="Proteomes" id="UP000295131"/>
    </source>
</evidence>